<protein>
    <submittedName>
        <fullName evidence="8">Chorion peroxidase</fullName>
    </submittedName>
</protein>
<dbReference type="PANTHER" id="PTHR11475:SF4">
    <property type="entry name" value="CHORION PEROXIDASE"/>
    <property type="match status" value="1"/>
</dbReference>
<evidence type="ECO:0000256" key="1">
    <source>
        <dbReference type="ARBA" id="ARBA00004613"/>
    </source>
</evidence>
<feature type="signal peptide" evidence="7">
    <location>
        <begin position="1"/>
        <end position="15"/>
    </location>
</feature>
<dbReference type="Proteomes" id="UP000440578">
    <property type="component" value="Unassembled WGS sequence"/>
</dbReference>
<dbReference type="SUPFAM" id="SSF48113">
    <property type="entry name" value="Heme-dependent peroxidases"/>
    <property type="match status" value="1"/>
</dbReference>
<dbReference type="GO" id="GO:0046872">
    <property type="term" value="F:metal ion binding"/>
    <property type="evidence" value="ECO:0007669"/>
    <property type="project" value="UniProtKB-KW"/>
</dbReference>
<evidence type="ECO:0000256" key="5">
    <source>
        <dbReference type="ARBA" id="ARBA00023180"/>
    </source>
</evidence>
<dbReference type="Pfam" id="PF03098">
    <property type="entry name" value="An_peroxidase"/>
    <property type="match status" value="1"/>
</dbReference>
<dbReference type="PROSITE" id="PS50292">
    <property type="entry name" value="PEROXIDASE_3"/>
    <property type="match status" value="1"/>
</dbReference>
<evidence type="ECO:0000313" key="9">
    <source>
        <dbReference type="Proteomes" id="UP000440578"/>
    </source>
</evidence>
<feature type="binding site" description="axial binding residue" evidence="6">
    <location>
        <position position="646"/>
    </location>
    <ligand>
        <name>heme b</name>
        <dbReference type="ChEBI" id="CHEBI:60344"/>
    </ligand>
    <ligandPart>
        <name>Fe</name>
        <dbReference type="ChEBI" id="CHEBI:18248"/>
    </ligandPart>
</feature>
<proteinExistence type="predicted"/>
<keyword evidence="2" id="KW-0964">Secreted</keyword>
<dbReference type="GO" id="GO:0004601">
    <property type="term" value="F:peroxidase activity"/>
    <property type="evidence" value="ECO:0007669"/>
    <property type="project" value="UniProtKB-KW"/>
</dbReference>
<dbReference type="GO" id="GO:0006979">
    <property type="term" value="P:response to oxidative stress"/>
    <property type="evidence" value="ECO:0007669"/>
    <property type="project" value="InterPro"/>
</dbReference>
<dbReference type="InterPro" id="IPR037120">
    <property type="entry name" value="Haem_peroxidase_sf_animal"/>
</dbReference>
<dbReference type="AlphaFoldDB" id="A0A6A4VRI3"/>
<dbReference type="GO" id="GO:0005576">
    <property type="term" value="C:extracellular region"/>
    <property type="evidence" value="ECO:0007669"/>
    <property type="project" value="UniProtKB-SubCell"/>
</dbReference>
<dbReference type="FunFam" id="1.10.640.10:FF:000003">
    <property type="entry name" value="chorion peroxidase"/>
    <property type="match status" value="1"/>
</dbReference>
<dbReference type="InterPro" id="IPR010255">
    <property type="entry name" value="Haem_peroxidase_sf"/>
</dbReference>
<dbReference type="Gene3D" id="1.10.640.10">
    <property type="entry name" value="Haem peroxidase domain superfamily, animal type"/>
    <property type="match status" value="1"/>
</dbReference>
<sequence>MRILAVAVLVALAAAAEEEPKREKRQIVFGGSAFSSPSPHTRGTPYAVSHGSFNLGAAPGYSATANPYVDYAWNSFSSALRVPYGPAAYARPVVGYPQPESPPAGYEYGVKIAHQPVVAYAPAEASYGTPYRGSPAAQCSSGECSPLVFCSGIVSGTSPKTTAAVCDLGDGSTGLCCRRDPVQASPANRIRNPFTKPFKNVNIRFINTNELNGACRKGIQFVDQQRRMGEMLLQQDIRVRSNTPDAGHFNFFKTSKQALDMGNNALFNSEAGNGLLMQFGLTPDQGAFGLQQFSVLNTIINQTCAAPPRCNPGSVYRSADGSCNNLNNPAWGMSRTALQRILAPAYENGIFTPRVAADGGALPSARDVSNLATGSTNDPYPDLAISVMTWGQFLDHDLSISPIFRLEGSSGIECCTEEGKDLPVSLRHPQCFPIPVSEFDPFYRQFGRTCLNFVRSLPAPRPDCNFGYAEQMNALTHYMDASMIYGSDEEQSRGLRAFRGGLLLNSRPGALPVETGELEECFAKEIGAECYKAGDGRVNENLPLTVMHTVWMREHNRVARALDEQARRLYGQQLSDEQLYQEARRIVTAEWQHINYNEWLPIVLGRQFMDVYDLKPKTSGYSFDYRPDINPSINNEFSTAAFRFGHTLVQNHVQLFRDARSQSGALQLRDVLNNPSLLNRETGILESVVRGFYLQRAQRFDENVIDDLKNHLFQPPGGRQGMDLVALNVQRGRDHGIPSYNEMREKCGLRRATRFEDLYGDLPNDVVDRMRSIYRSVDDIDLFPAGIAERPVPGALLGHTFLCIVGDQFARLKKGDRFFYDLGGQPHSFTEAQLFEIRKTSWARIMCDNVPGLAEVQPLAFYTPNFYNQLTSCSSYAIPSVGFAAFASPLQ</sequence>
<gene>
    <name evidence="8" type="primary">Pxt_0</name>
    <name evidence="8" type="ORF">FJT64_006226</name>
</gene>
<evidence type="ECO:0000256" key="6">
    <source>
        <dbReference type="PIRSR" id="PIRSR619791-2"/>
    </source>
</evidence>
<evidence type="ECO:0000313" key="8">
    <source>
        <dbReference type="EMBL" id="KAF0296293.1"/>
    </source>
</evidence>
<accession>A0A6A4VRI3</accession>
<evidence type="ECO:0000256" key="7">
    <source>
        <dbReference type="SAM" id="SignalP"/>
    </source>
</evidence>
<keyword evidence="6" id="KW-0408">Iron</keyword>
<dbReference type="OrthoDB" id="823504at2759"/>
<dbReference type="PANTHER" id="PTHR11475">
    <property type="entry name" value="OXIDASE/PEROXIDASE"/>
    <property type="match status" value="1"/>
</dbReference>
<keyword evidence="5" id="KW-0325">Glycoprotein</keyword>
<feature type="chain" id="PRO_5025345992" evidence="7">
    <location>
        <begin position="16"/>
        <end position="891"/>
    </location>
</feature>
<keyword evidence="6" id="KW-0349">Heme</keyword>
<dbReference type="InterPro" id="IPR019791">
    <property type="entry name" value="Haem_peroxidase_animal"/>
</dbReference>
<keyword evidence="3 8" id="KW-0575">Peroxidase</keyword>
<keyword evidence="6" id="KW-0479">Metal-binding</keyword>
<comment type="subcellular location">
    <subcellularLocation>
        <location evidence="1">Secreted</location>
    </subcellularLocation>
</comment>
<keyword evidence="9" id="KW-1185">Reference proteome</keyword>
<evidence type="ECO:0000256" key="3">
    <source>
        <dbReference type="ARBA" id="ARBA00022559"/>
    </source>
</evidence>
<reference evidence="8 9" key="1">
    <citation type="submission" date="2019-07" db="EMBL/GenBank/DDBJ databases">
        <title>Draft genome assembly of a fouling barnacle, Amphibalanus amphitrite (Darwin, 1854): The first reference genome for Thecostraca.</title>
        <authorList>
            <person name="Kim W."/>
        </authorList>
    </citation>
    <scope>NUCLEOTIDE SEQUENCE [LARGE SCALE GENOMIC DNA]</scope>
    <source>
        <strain evidence="8">SNU_AA5</strain>
        <tissue evidence="8">Soma without cirri and trophi</tissue>
    </source>
</reference>
<evidence type="ECO:0000256" key="2">
    <source>
        <dbReference type="ARBA" id="ARBA00022525"/>
    </source>
</evidence>
<evidence type="ECO:0000256" key="4">
    <source>
        <dbReference type="ARBA" id="ARBA00022729"/>
    </source>
</evidence>
<keyword evidence="3 8" id="KW-0560">Oxidoreductase</keyword>
<name>A0A6A4VRI3_AMPAM</name>
<dbReference type="GO" id="GO:0020037">
    <property type="term" value="F:heme binding"/>
    <property type="evidence" value="ECO:0007669"/>
    <property type="project" value="InterPro"/>
</dbReference>
<dbReference type="PRINTS" id="PR00457">
    <property type="entry name" value="ANPEROXIDASE"/>
</dbReference>
<dbReference type="CDD" id="cd09823">
    <property type="entry name" value="peroxinectin_like"/>
    <property type="match status" value="1"/>
</dbReference>
<dbReference type="EMBL" id="VIIS01001573">
    <property type="protein sequence ID" value="KAF0296293.1"/>
    <property type="molecule type" value="Genomic_DNA"/>
</dbReference>
<comment type="caution">
    <text evidence="8">The sequence shown here is derived from an EMBL/GenBank/DDBJ whole genome shotgun (WGS) entry which is preliminary data.</text>
</comment>
<keyword evidence="4 7" id="KW-0732">Signal</keyword>
<organism evidence="8 9">
    <name type="scientific">Amphibalanus amphitrite</name>
    <name type="common">Striped barnacle</name>
    <name type="synonym">Balanus amphitrite</name>
    <dbReference type="NCBI Taxonomy" id="1232801"/>
    <lineage>
        <taxon>Eukaryota</taxon>
        <taxon>Metazoa</taxon>
        <taxon>Ecdysozoa</taxon>
        <taxon>Arthropoda</taxon>
        <taxon>Crustacea</taxon>
        <taxon>Multicrustacea</taxon>
        <taxon>Cirripedia</taxon>
        <taxon>Thoracica</taxon>
        <taxon>Thoracicalcarea</taxon>
        <taxon>Balanomorpha</taxon>
        <taxon>Balanoidea</taxon>
        <taxon>Balanidae</taxon>
        <taxon>Amphibalaninae</taxon>
        <taxon>Amphibalanus</taxon>
    </lineage>
</organism>